<feature type="transmembrane region" description="Helical" evidence="7">
    <location>
        <begin position="280"/>
        <end position="300"/>
    </location>
</feature>
<proteinExistence type="inferred from homology"/>
<comment type="subcellular location">
    <subcellularLocation>
        <location evidence="1 7">Cell membrane</location>
        <topology evidence="1 7">Multi-pass membrane protein</topology>
    </subcellularLocation>
</comment>
<evidence type="ECO:0000259" key="8">
    <source>
        <dbReference type="PROSITE" id="PS50928"/>
    </source>
</evidence>
<evidence type="ECO:0000256" key="1">
    <source>
        <dbReference type="ARBA" id="ARBA00004651"/>
    </source>
</evidence>
<dbReference type="InParanoid" id="A0A540VF05"/>
<feature type="transmembrane region" description="Helical" evidence="7">
    <location>
        <begin position="169"/>
        <end position="192"/>
    </location>
</feature>
<keyword evidence="6 7" id="KW-0472">Membrane</keyword>
<feature type="transmembrane region" description="Helical" evidence="7">
    <location>
        <begin position="87"/>
        <end position="107"/>
    </location>
</feature>
<dbReference type="InterPro" id="IPR051393">
    <property type="entry name" value="ABC_transporter_permease"/>
</dbReference>
<dbReference type="EMBL" id="VIGC01000014">
    <property type="protein sequence ID" value="TQE95341.1"/>
    <property type="molecule type" value="Genomic_DNA"/>
</dbReference>
<evidence type="ECO:0000256" key="3">
    <source>
        <dbReference type="ARBA" id="ARBA00022475"/>
    </source>
</evidence>
<dbReference type="InterPro" id="IPR035906">
    <property type="entry name" value="MetI-like_sf"/>
</dbReference>
<gene>
    <name evidence="9" type="ORF">FKZ61_12095</name>
</gene>
<keyword evidence="5 7" id="KW-1133">Transmembrane helix</keyword>
<evidence type="ECO:0000313" key="10">
    <source>
        <dbReference type="Proteomes" id="UP000317371"/>
    </source>
</evidence>
<comment type="caution">
    <text evidence="9">The sequence shown here is derived from an EMBL/GenBank/DDBJ whole genome shotgun (WGS) entry which is preliminary data.</text>
</comment>
<dbReference type="Pfam" id="PF00528">
    <property type="entry name" value="BPD_transp_1"/>
    <property type="match status" value="1"/>
</dbReference>
<evidence type="ECO:0000256" key="6">
    <source>
        <dbReference type="ARBA" id="ARBA00023136"/>
    </source>
</evidence>
<dbReference type="Gene3D" id="1.10.3720.10">
    <property type="entry name" value="MetI-like"/>
    <property type="match status" value="1"/>
</dbReference>
<feature type="transmembrane region" description="Helical" evidence="7">
    <location>
        <begin position="26"/>
        <end position="49"/>
    </location>
</feature>
<dbReference type="FunCoup" id="A0A540VF05">
    <property type="interactions" value="109"/>
</dbReference>
<dbReference type="OrthoDB" id="3210259at2"/>
<keyword evidence="10" id="KW-1185">Reference proteome</keyword>
<evidence type="ECO:0000256" key="7">
    <source>
        <dbReference type="RuleBase" id="RU363032"/>
    </source>
</evidence>
<keyword evidence="3" id="KW-1003">Cell membrane</keyword>
<dbReference type="PROSITE" id="PS50928">
    <property type="entry name" value="ABC_TM1"/>
    <property type="match status" value="1"/>
</dbReference>
<dbReference type="Proteomes" id="UP000317371">
    <property type="component" value="Unassembled WGS sequence"/>
</dbReference>
<protein>
    <submittedName>
        <fullName evidence="9">Sugar ABC transporter permease</fullName>
    </submittedName>
</protein>
<dbReference type="SUPFAM" id="SSF161098">
    <property type="entry name" value="MetI-like"/>
    <property type="match status" value="1"/>
</dbReference>
<comment type="similarity">
    <text evidence="7">Belongs to the binding-protein-dependent transport system permease family.</text>
</comment>
<evidence type="ECO:0000256" key="2">
    <source>
        <dbReference type="ARBA" id="ARBA00022448"/>
    </source>
</evidence>
<sequence length="306" mass="34945">MAVQAQVKPVRWGEWWYRRQRQIAPYVFVAPFFILFAAFFLYPVIYSFLLSFQEQTGLSSPKWVGLQNYQTLLQDERFLRSIWNTTYFALGSVFIQLPLAYLLALAFNSRYARHLTHLYRVGFFFPVLTSAVVISLIFVLVLDKDYGMLNAALQSIGLPAIPWLSSTRWAMPAVIILGVWTWTGFNAFYFLAGLQGISDEVIEAAMMDGANAVQIQTRIVIPLMRPIIMFVVIQSIIGSYSLFTQPFLLTNGGPSDATLTMVMYLYFTGFRFFKLGYASAIGYSLVVIILALSLINLYFFRGFRED</sequence>
<accession>A0A540VF05</accession>
<dbReference type="CDD" id="cd06261">
    <property type="entry name" value="TM_PBP2"/>
    <property type="match status" value="1"/>
</dbReference>
<dbReference type="PANTHER" id="PTHR30193">
    <property type="entry name" value="ABC TRANSPORTER PERMEASE PROTEIN"/>
    <property type="match status" value="1"/>
</dbReference>
<dbReference type="RefSeq" id="WP_141610397.1">
    <property type="nucleotide sequence ID" value="NZ_VIGC02000014.1"/>
</dbReference>
<dbReference type="PANTHER" id="PTHR30193:SF37">
    <property type="entry name" value="INNER MEMBRANE ABC TRANSPORTER PERMEASE PROTEIN YCJO"/>
    <property type="match status" value="1"/>
</dbReference>
<feature type="domain" description="ABC transmembrane type-1" evidence="8">
    <location>
        <begin position="82"/>
        <end position="296"/>
    </location>
</feature>
<dbReference type="GO" id="GO:0005886">
    <property type="term" value="C:plasma membrane"/>
    <property type="evidence" value="ECO:0007669"/>
    <property type="project" value="UniProtKB-SubCell"/>
</dbReference>
<keyword evidence="2 7" id="KW-0813">Transport</keyword>
<dbReference type="AlphaFoldDB" id="A0A540VF05"/>
<name>A0A540VF05_9CHLR</name>
<evidence type="ECO:0000256" key="4">
    <source>
        <dbReference type="ARBA" id="ARBA00022692"/>
    </source>
</evidence>
<dbReference type="GO" id="GO:0055085">
    <property type="term" value="P:transmembrane transport"/>
    <property type="evidence" value="ECO:0007669"/>
    <property type="project" value="InterPro"/>
</dbReference>
<organism evidence="9 10">
    <name type="scientific">Litorilinea aerophila</name>
    <dbReference type="NCBI Taxonomy" id="1204385"/>
    <lineage>
        <taxon>Bacteria</taxon>
        <taxon>Bacillati</taxon>
        <taxon>Chloroflexota</taxon>
        <taxon>Caldilineae</taxon>
        <taxon>Caldilineales</taxon>
        <taxon>Caldilineaceae</taxon>
        <taxon>Litorilinea</taxon>
    </lineage>
</organism>
<keyword evidence="4 7" id="KW-0812">Transmembrane</keyword>
<feature type="transmembrane region" description="Helical" evidence="7">
    <location>
        <begin position="119"/>
        <end position="142"/>
    </location>
</feature>
<dbReference type="InterPro" id="IPR000515">
    <property type="entry name" value="MetI-like"/>
</dbReference>
<reference evidence="9 10" key="1">
    <citation type="submission" date="2019-06" db="EMBL/GenBank/DDBJ databases">
        <title>Genome sequence of Litorilinea aerophila BAA-2444.</title>
        <authorList>
            <person name="Maclea K.S."/>
            <person name="Maurais E.G."/>
            <person name="Iannazzi L.C."/>
        </authorList>
    </citation>
    <scope>NUCLEOTIDE SEQUENCE [LARGE SCALE GENOMIC DNA]</scope>
    <source>
        <strain evidence="9 10">ATCC BAA-2444</strain>
    </source>
</reference>
<feature type="transmembrane region" description="Helical" evidence="7">
    <location>
        <begin position="223"/>
        <end position="243"/>
    </location>
</feature>
<evidence type="ECO:0000256" key="5">
    <source>
        <dbReference type="ARBA" id="ARBA00022989"/>
    </source>
</evidence>
<evidence type="ECO:0000313" key="9">
    <source>
        <dbReference type="EMBL" id="TQE95341.1"/>
    </source>
</evidence>